<comment type="similarity">
    <text evidence="1">Belongs to the frataxin family.</text>
</comment>
<sequence length="230" mass="26276">MNSHICKCEPFTALADKCLEQITKFIDKKLPDAETKESHGVFAFKTDAVIYINLIYTLFLFSYTKTQFDHSIFIPQISLISELNFTLSETPPLQARQCTTLPLQPLQPLNLHPSTIFNSTKLDQPLQMNSHVCKCEPFTALADKCLEQVTKYIDKKLPDAETKESHGVFAFKTDAGEFVLNRQVPEKQMWLSSPVSGPSHFDYIEGKFYEKNKKIGLSELLEKEIDHILK</sequence>
<dbReference type="InterPro" id="IPR020895">
    <property type="entry name" value="Frataxin_CS"/>
</dbReference>
<dbReference type="InterPro" id="IPR036524">
    <property type="entry name" value="Frataxin/CyaY_sf"/>
</dbReference>
<reference evidence="5 6" key="2">
    <citation type="submission" date="2024-07" db="EMBL/GenBank/DDBJ databases">
        <authorList>
            <person name="Akdeniz Z."/>
        </authorList>
    </citation>
    <scope>NUCLEOTIDE SEQUENCE [LARGE SCALE GENOMIC DNA]</scope>
</reference>
<dbReference type="GO" id="GO:0008199">
    <property type="term" value="F:ferric iron binding"/>
    <property type="evidence" value="ECO:0007669"/>
    <property type="project" value="InterPro"/>
</dbReference>
<dbReference type="GO" id="GO:0004322">
    <property type="term" value="F:ferroxidase activity"/>
    <property type="evidence" value="ECO:0007669"/>
    <property type="project" value="TreeGrafter"/>
</dbReference>
<dbReference type="GO" id="GO:0051537">
    <property type="term" value="F:2 iron, 2 sulfur cluster binding"/>
    <property type="evidence" value="ECO:0007669"/>
    <property type="project" value="TreeGrafter"/>
</dbReference>
<dbReference type="GO" id="GO:0006826">
    <property type="term" value="P:iron ion transport"/>
    <property type="evidence" value="ECO:0007669"/>
    <property type="project" value="UniProtKB-KW"/>
</dbReference>
<keyword evidence="2" id="KW-0406">Ion transport</keyword>
<dbReference type="NCBIfam" id="TIGR03421">
    <property type="entry name" value="FeS_CyaY"/>
    <property type="match status" value="1"/>
</dbReference>
<dbReference type="GO" id="GO:0005739">
    <property type="term" value="C:mitochondrion"/>
    <property type="evidence" value="ECO:0007669"/>
    <property type="project" value="TreeGrafter"/>
</dbReference>
<keyword evidence="2" id="KW-0410">Iron transport</keyword>
<dbReference type="PANTHER" id="PTHR16821:SF2">
    <property type="entry name" value="FRATAXIN, MITOCHONDRIAL"/>
    <property type="match status" value="1"/>
</dbReference>
<reference evidence="4" key="1">
    <citation type="submission" date="2023-06" db="EMBL/GenBank/DDBJ databases">
        <authorList>
            <person name="Kurt Z."/>
        </authorList>
    </citation>
    <scope>NUCLEOTIDE SEQUENCE</scope>
</reference>
<evidence type="ECO:0000256" key="3">
    <source>
        <dbReference type="ARBA" id="ARBA00023004"/>
    </source>
</evidence>
<name>A0AA86TRN5_9EUKA</name>
<evidence type="ECO:0000313" key="6">
    <source>
        <dbReference type="Proteomes" id="UP001642409"/>
    </source>
</evidence>
<dbReference type="SUPFAM" id="SSF55387">
    <property type="entry name" value="Frataxin/Nqo15-like"/>
    <property type="match status" value="1"/>
</dbReference>
<evidence type="ECO:0000256" key="1">
    <source>
        <dbReference type="ARBA" id="ARBA00008183"/>
    </source>
</evidence>
<dbReference type="PROSITE" id="PS50810">
    <property type="entry name" value="FRATAXIN_2"/>
    <property type="match status" value="1"/>
</dbReference>
<dbReference type="SMART" id="SM01219">
    <property type="entry name" value="Frataxin_Cyay"/>
    <property type="match status" value="1"/>
</dbReference>
<dbReference type="EMBL" id="CAXDID020000058">
    <property type="protein sequence ID" value="CAL6009056.1"/>
    <property type="molecule type" value="Genomic_DNA"/>
</dbReference>
<dbReference type="Pfam" id="PF01491">
    <property type="entry name" value="Frataxin_Cyay"/>
    <property type="match status" value="1"/>
</dbReference>
<keyword evidence="6" id="KW-1185">Reference proteome</keyword>
<dbReference type="Gene3D" id="3.30.920.10">
    <property type="entry name" value="Frataxin/CyaY"/>
    <property type="match status" value="1"/>
</dbReference>
<dbReference type="AlphaFoldDB" id="A0AA86TRN5"/>
<dbReference type="GO" id="GO:0006879">
    <property type="term" value="P:intracellular iron ion homeostasis"/>
    <property type="evidence" value="ECO:0007669"/>
    <property type="project" value="TreeGrafter"/>
</dbReference>
<proteinExistence type="inferred from homology"/>
<dbReference type="EMBL" id="CATOUU010000195">
    <property type="protein sequence ID" value="CAI9920203.1"/>
    <property type="molecule type" value="Genomic_DNA"/>
</dbReference>
<accession>A0AA86TRN5</accession>
<evidence type="ECO:0000313" key="5">
    <source>
        <dbReference type="EMBL" id="CAL6009056.1"/>
    </source>
</evidence>
<keyword evidence="2" id="KW-0813">Transport</keyword>
<dbReference type="GO" id="GO:0034986">
    <property type="term" value="F:iron chaperone activity"/>
    <property type="evidence" value="ECO:0007669"/>
    <property type="project" value="TreeGrafter"/>
</dbReference>
<comment type="caution">
    <text evidence="4">The sequence shown here is derived from an EMBL/GenBank/DDBJ whole genome shotgun (WGS) entry which is preliminary data.</text>
</comment>
<dbReference type="PANTHER" id="PTHR16821">
    <property type="entry name" value="FRATAXIN"/>
    <property type="match status" value="1"/>
</dbReference>
<organism evidence="4">
    <name type="scientific">Hexamita inflata</name>
    <dbReference type="NCBI Taxonomy" id="28002"/>
    <lineage>
        <taxon>Eukaryota</taxon>
        <taxon>Metamonada</taxon>
        <taxon>Diplomonadida</taxon>
        <taxon>Hexamitidae</taxon>
        <taxon>Hexamitinae</taxon>
        <taxon>Hexamita</taxon>
    </lineage>
</organism>
<dbReference type="InterPro" id="IPR002908">
    <property type="entry name" value="Frataxin/CyaY"/>
</dbReference>
<protein>
    <submittedName>
        <fullName evidence="4">Frataxin</fullName>
    </submittedName>
</protein>
<evidence type="ECO:0000256" key="2">
    <source>
        <dbReference type="ARBA" id="ARBA00022496"/>
    </source>
</evidence>
<evidence type="ECO:0000313" key="4">
    <source>
        <dbReference type="EMBL" id="CAI9920203.1"/>
    </source>
</evidence>
<dbReference type="PROSITE" id="PS01344">
    <property type="entry name" value="FRATAXIN_1"/>
    <property type="match status" value="1"/>
</dbReference>
<gene>
    <name evidence="5" type="ORF">HINF_LOCUS21420</name>
    <name evidence="4" type="ORF">HINF_LOCUS7848</name>
</gene>
<keyword evidence="3" id="KW-0408">Iron</keyword>
<dbReference type="Proteomes" id="UP001642409">
    <property type="component" value="Unassembled WGS sequence"/>
</dbReference>
<dbReference type="GO" id="GO:0016226">
    <property type="term" value="P:iron-sulfur cluster assembly"/>
    <property type="evidence" value="ECO:0007669"/>
    <property type="project" value="InterPro"/>
</dbReference>
<dbReference type="GO" id="GO:0008198">
    <property type="term" value="F:ferrous iron binding"/>
    <property type="evidence" value="ECO:0007669"/>
    <property type="project" value="TreeGrafter"/>
</dbReference>